<dbReference type="RefSeq" id="WP_142035724.1">
    <property type="nucleotide sequence ID" value="NZ_JBHTGS010000001.1"/>
</dbReference>
<evidence type="ECO:0000313" key="1">
    <source>
        <dbReference type="EMBL" id="TQL75601.1"/>
    </source>
</evidence>
<dbReference type="Proteomes" id="UP000317043">
    <property type="component" value="Unassembled WGS sequence"/>
</dbReference>
<dbReference type="EMBL" id="VFOW01000001">
    <property type="protein sequence ID" value="TQL75601.1"/>
    <property type="molecule type" value="Genomic_DNA"/>
</dbReference>
<organism evidence="1 2">
    <name type="scientific">Stackebrandtia endophytica</name>
    <dbReference type="NCBI Taxonomy" id="1496996"/>
    <lineage>
        <taxon>Bacteria</taxon>
        <taxon>Bacillati</taxon>
        <taxon>Actinomycetota</taxon>
        <taxon>Actinomycetes</taxon>
        <taxon>Glycomycetales</taxon>
        <taxon>Glycomycetaceae</taxon>
        <taxon>Stackebrandtia</taxon>
    </lineage>
</organism>
<reference evidence="1 2" key="1">
    <citation type="submission" date="2019-06" db="EMBL/GenBank/DDBJ databases">
        <title>Sequencing the genomes of 1000 actinobacteria strains.</title>
        <authorList>
            <person name="Klenk H.-P."/>
        </authorList>
    </citation>
    <scope>NUCLEOTIDE SEQUENCE [LARGE SCALE GENOMIC DNA]</scope>
    <source>
        <strain evidence="1 2">DSM 45928</strain>
    </source>
</reference>
<proteinExistence type="predicted"/>
<name>A0A543ASN6_9ACTN</name>
<dbReference type="OrthoDB" id="5230201at2"/>
<dbReference type="InParanoid" id="A0A543ASN6"/>
<dbReference type="AlphaFoldDB" id="A0A543ASN6"/>
<evidence type="ECO:0000313" key="2">
    <source>
        <dbReference type="Proteomes" id="UP000317043"/>
    </source>
</evidence>
<comment type="caution">
    <text evidence="1">The sequence shown here is derived from an EMBL/GenBank/DDBJ whole genome shotgun (WGS) entry which is preliminary data.</text>
</comment>
<accession>A0A543ASN6</accession>
<sequence length="81" mass="9173">MTRTSEWDGLQVTDDPQLDAQLRDRLDDLTSRELAEYAHSLGLFPPNYGPGMNPPIALVWLPDMDDDDEGVLMWDAVPDEE</sequence>
<gene>
    <name evidence="1" type="ORF">FB566_1110</name>
</gene>
<keyword evidence="2" id="KW-1185">Reference proteome</keyword>
<protein>
    <submittedName>
        <fullName evidence="1">Uncharacterized protein</fullName>
    </submittedName>
</protein>